<keyword evidence="3" id="KW-0378">Hydrolase</keyword>
<dbReference type="PANTHER" id="PTHR36175">
    <property type="entry name" value="CYANOPHYCINASE"/>
    <property type="match status" value="1"/>
</dbReference>
<name>A0A124JVQ0_9SPHN</name>
<comment type="similarity">
    <text evidence="1">Belongs to the peptidase S51 family.</text>
</comment>
<reference evidence="5 6" key="1">
    <citation type="submission" date="2015-10" db="EMBL/GenBank/DDBJ databases">
        <title>Draft genome sequence of Novosphingobium fuchskuhlense DSM 25065 isolated from a surface water sample of the southwest basin of Lake Grosse Fuchskuhle.</title>
        <authorList>
            <person name="Ruckert C."/>
            <person name="Winkler A."/>
            <person name="Glaeser J."/>
            <person name="Grossart H.-P."/>
            <person name="Kalinowski J."/>
            <person name="Glaeser S."/>
        </authorList>
    </citation>
    <scope>NUCLEOTIDE SEQUENCE [LARGE SCALE GENOMIC DNA]</scope>
    <source>
        <strain evidence="5 6">FNE08-7</strain>
    </source>
</reference>
<proteinExistence type="inferred from homology"/>
<dbReference type="STRING" id="1117702.AQZ52_04525"/>
<keyword evidence="6" id="KW-1185">Reference proteome</keyword>
<dbReference type="Pfam" id="PF03575">
    <property type="entry name" value="Peptidase_S51"/>
    <property type="match status" value="1"/>
</dbReference>
<dbReference type="GO" id="GO:0008236">
    <property type="term" value="F:serine-type peptidase activity"/>
    <property type="evidence" value="ECO:0007669"/>
    <property type="project" value="UniProtKB-KW"/>
</dbReference>
<gene>
    <name evidence="5" type="ORF">AQZ52_04525</name>
</gene>
<dbReference type="CDD" id="cd03145">
    <property type="entry name" value="GAT1_cyanophycinase"/>
    <property type="match status" value="1"/>
</dbReference>
<dbReference type="GO" id="GO:0006508">
    <property type="term" value="P:proteolysis"/>
    <property type="evidence" value="ECO:0007669"/>
    <property type="project" value="UniProtKB-KW"/>
</dbReference>
<comment type="caution">
    <text evidence="5">The sequence shown here is derived from an EMBL/GenBank/DDBJ whole genome shotgun (WGS) entry which is preliminary data.</text>
</comment>
<accession>A0A124JVQ0</accession>
<evidence type="ECO:0000256" key="2">
    <source>
        <dbReference type="ARBA" id="ARBA00022670"/>
    </source>
</evidence>
<protein>
    <submittedName>
        <fullName evidence="5">Peptidase t2 asparaginase 2</fullName>
    </submittedName>
</protein>
<dbReference type="Gene3D" id="3.40.50.880">
    <property type="match status" value="1"/>
</dbReference>
<evidence type="ECO:0000256" key="4">
    <source>
        <dbReference type="ARBA" id="ARBA00022825"/>
    </source>
</evidence>
<evidence type="ECO:0000256" key="1">
    <source>
        <dbReference type="ARBA" id="ARBA00006534"/>
    </source>
</evidence>
<dbReference type="InterPro" id="IPR029062">
    <property type="entry name" value="Class_I_gatase-like"/>
</dbReference>
<dbReference type="EMBL" id="LLZS01000003">
    <property type="protein sequence ID" value="KUR72514.1"/>
    <property type="molecule type" value="Genomic_DNA"/>
</dbReference>
<keyword evidence="4" id="KW-0720">Serine protease</keyword>
<dbReference type="AlphaFoldDB" id="A0A124JVQ0"/>
<keyword evidence="2" id="KW-0645">Protease</keyword>
<evidence type="ECO:0000256" key="3">
    <source>
        <dbReference type="ARBA" id="ARBA00022801"/>
    </source>
</evidence>
<organism evidence="5 6">
    <name type="scientific">Novosphingobium fuchskuhlense</name>
    <dbReference type="NCBI Taxonomy" id="1117702"/>
    <lineage>
        <taxon>Bacteria</taxon>
        <taxon>Pseudomonadati</taxon>
        <taxon>Pseudomonadota</taxon>
        <taxon>Alphaproteobacteria</taxon>
        <taxon>Sphingomonadales</taxon>
        <taxon>Sphingomonadaceae</taxon>
        <taxon>Novosphingobium</taxon>
    </lineage>
</organism>
<dbReference type="InterPro" id="IPR005320">
    <property type="entry name" value="Peptidase_S51"/>
</dbReference>
<dbReference type="PANTHER" id="PTHR36175:SF1">
    <property type="entry name" value="CYANOPHYCINASE"/>
    <property type="match status" value="1"/>
</dbReference>
<sequence>MREGLRGDIVDRGLWIAAMALSGIVLAPADPARARALEVYLEGDPTGSAPAPVSGGLLLMGGGDHDIDAMRWFIAKAGHGHIVILRASLHGEASTEFYNELGGVLSAETFVTHRRSASYNKHLLEALRKADGVFIAGGDQARYVRRWRGTPIAEALDAHVRAGKPLAGTSAGLAMLGEYLYGCMDGHSLTGAEGLADPYGKRTTIETDFLHLDLLKGVITDSHFTERNRLGRLFAFIAKAQASRPADAPPLIGVGVDEGASLAVEPDGTGHVYPTVAGTGVSIVSGAGIGRVKVAGSLTAARVRVTFAGAQSVVHLPAGDVDTPGWVRDYSAGGGMIAQLP</sequence>
<dbReference type="SUPFAM" id="SSF52317">
    <property type="entry name" value="Class I glutamine amidotransferase-like"/>
    <property type="match status" value="1"/>
</dbReference>
<dbReference type="Proteomes" id="UP000058012">
    <property type="component" value="Unassembled WGS sequence"/>
</dbReference>
<evidence type="ECO:0000313" key="6">
    <source>
        <dbReference type="Proteomes" id="UP000058012"/>
    </source>
</evidence>
<evidence type="ECO:0000313" key="5">
    <source>
        <dbReference type="EMBL" id="KUR72514.1"/>
    </source>
</evidence>